<dbReference type="ESTHER" id="9list-w7bx01">
    <property type="family name" value="Asp2"/>
</dbReference>
<evidence type="ECO:0000313" key="3">
    <source>
        <dbReference type="Proteomes" id="UP000019254"/>
    </source>
</evidence>
<protein>
    <submittedName>
        <fullName evidence="2">Two component regulator three Y domain-containing protein</fullName>
    </submittedName>
</protein>
<accession>W7BX01</accession>
<dbReference type="GO" id="GO:0003723">
    <property type="term" value="F:RNA binding"/>
    <property type="evidence" value="ECO:0007669"/>
    <property type="project" value="UniProtKB-KW"/>
</dbReference>
<dbReference type="GO" id="GO:0015031">
    <property type="term" value="P:protein transport"/>
    <property type="evidence" value="ECO:0007669"/>
    <property type="project" value="InterPro"/>
</dbReference>
<organism evidence="2 3">
    <name type="scientific">Listeria cornellensis FSL F6-0969</name>
    <dbReference type="NCBI Taxonomy" id="1265820"/>
    <lineage>
        <taxon>Bacteria</taxon>
        <taxon>Bacillati</taxon>
        <taxon>Bacillota</taxon>
        <taxon>Bacilli</taxon>
        <taxon>Bacillales</taxon>
        <taxon>Listeriaceae</taxon>
        <taxon>Listeria</taxon>
    </lineage>
</organism>
<evidence type="ECO:0000313" key="2">
    <source>
        <dbReference type="EMBL" id="EUJ27876.1"/>
    </source>
</evidence>
<dbReference type="Proteomes" id="UP000019254">
    <property type="component" value="Unassembled WGS sequence"/>
</dbReference>
<keyword evidence="3" id="KW-1185">Reference proteome</keyword>
<proteinExistence type="predicted"/>
<dbReference type="AlphaFoldDB" id="W7BX01"/>
<dbReference type="InterPro" id="IPR022267">
    <property type="entry name" value="Asp2"/>
</dbReference>
<dbReference type="OrthoDB" id="7335480at2"/>
<dbReference type="Gene3D" id="3.40.50.1820">
    <property type="entry name" value="alpha/beta hydrolase"/>
    <property type="match status" value="1"/>
</dbReference>
<dbReference type="RefSeq" id="WP_036080489.1">
    <property type="nucleotide sequence ID" value="NZ_AODE01000025.1"/>
</dbReference>
<name>W7BX01_9LIST</name>
<gene>
    <name evidence="2" type="ORF">PCORN_12902</name>
</gene>
<sequence length="357" mass="41285">MISDIIIEKLDTSHLAYMNGKLVVNFKALFMLKASYTYAYYIYYNDQIIERQWYQPIDKQQVTVNYQPIRSGAYKIRLFLKKDDMVIINKLTNMLNVDVTNQQTVTTTLEKEEIYYNDNPVKFLFQRARTPSDKLLISFSGLHSNEFCGGAPVYNHFRTLWPCDVNKLFILDEYKGQFCYYMGHDCRSDYERSVIALIMTKANELGISSRNIIASGSSKGGAASLYFAMKYHFGTAIVGAPQVFIAQYLKQLAVDGPYVHVRKALDKMLGEDKETGEKYYDELIMNLVDTNTTFPAFTFHVGQGDFHYKQHLQPLLQKLDKKGVAYELDLQDYSDHNQTGQYYAPFLFETVSKMIQK</sequence>
<dbReference type="PROSITE" id="PS50889">
    <property type="entry name" value="S4"/>
    <property type="match status" value="1"/>
</dbReference>
<dbReference type="PATRIC" id="fig|1265820.5.peg.2550"/>
<evidence type="ECO:0000256" key="1">
    <source>
        <dbReference type="PROSITE-ProRule" id="PRU00182"/>
    </source>
</evidence>
<dbReference type="SUPFAM" id="SSF53474">
    <property type="entry name" value="alpha/beta-Hydrolases"/>
    <property type="match status" value="1"/>
</dbReference>
<dbReference type="Pfam" id="PF16929">
    <property type="entry name" value="Asp2"/>
    <property type="match status" value="1"/>
</dbReference>
<dbReference type="EMBL" id="AODE01000025">
    <property type="protein sequence ID" value="EUJ27876.1"/>
    <property type="molecule type" value="Genomic_DNA"/>
</dbReference>
<dbReference type="STRING" id="1265820.PCORN_12902"/>
<dbReference type="InterPro" id="IPR029058">
    <property type="entry name" value="AB_hydrolase_fold"/>
</dbReference>
<keyword evidence="1" id="KW-0694">RNA-binding</keyword>
<reference evidence="2 3" key="1">
    <citation type="journal article" date="2014" name="Int. J. Syst. Evol. Microbiol.">
        <title>Listeria floridensis sp. nov., Listeria aquatica sp. nov., Listeria cornellensis sp. nov., Listeria riparia sp. nov. and Listeria grandensis sp. nov., from agricultural and natural environments.</title>
        <authorList>
            <person name="den Bakker H.C."/>
            <person name="Warchocki S."/>
            <person name="Wright E.M."/>
            <person name="Allred A.F."/>
            <person name="Ahlstrom C."/>
            <person name="Manuel C.S."/>
            <person name="Stasiewicz M.J."/>
            <person name="Burrell A."/>
            <person name="Roof S."/>
            <person name="Strawn L."/>
            <person name="Fortes E.D."/>
            <person name="Nightingale K.K."/>
            <person name="Kephart D."/>
            <person name="Wiedmann M."/>
        </authorList>
    </citation>
    <scope>NUCLEOTIDE SEQUENCE [LARGE SCALE GENOMIC DNA]</scope>
    <source>
        <strain evidence="3">FSL F6-969</strain>
    </source>
</reference>
<comment type="caution">
    <text evidence="2">The sequence shown here is derived from an EMBL/GenBank/DDBJ whole genome shotgun (WGS) entry which is preliminary data.</text>
</comment>